<protein>
    <recommendedName>
        <fullName evidence="3">HTH cro/C1-type domain-containing protein</fullName>
    </recommendedName>
</protein>
<dbReference type="InterPro" id="IPR001387">
    <property type="entry name" value="Cro/C1-type_HTH"/>
</dbReference>
<organism evidence="4 5">
    <name type="scientific">Enterococcus aquimarinus</name>
    <dbReference type="NCBI Taxonomy" id="328396"/>
    <lineage>
        <taxon>Bacteria</taxon>
        <taxon>Bacillati</taxon>
        <taxon>Bacillota</taxon>
        <taxon>Bacilli</taxon>
        <taxon>Lactobacillales</taxon>
        <taxon>Enterococcaceae</taxon>
        <taxon>Enterococcus</taxon>
    </lineage>
</organism>
<evidence type="ECO:0000313" key="4">
    <source>
        <dbReference type="EMBL" id="OJG12187.1"/>
    </source>
</evidence>
<dbReference type="Gene3D" id="1.10.260.40">
    <property type="entry name" value="lambda repressor-like DNA-binding domains"/>
    <property type="match status" value="1"/>
</dbReference>
<reference evidence="4 5" key="1">
    <citation type="submission" date="2014-12" db="EMBL/GenBank/DDBJ databases">
        <title>Draft genome sequences of 29 type strains of Enterococci.</title>
        <authorList>
            <person name="Zhong Z."/>
            <person name="Sun Z."/>
            <person name="Liu W."/>
            <person name="Zhang W."/>
            <person name="Zhang H."/>
        </authorList>
    </citation>
    <scope>NUCLEOTIDE SEQUENCE [LARGE SCALE GENOMIC DNA]</scope>
    <source>
        <strain evidence="4 5">DSM 17690</strain>
    </source>
</reference>
<sequence length="244" mass="28119">MTIGKRIKEERLAKKWTQEQLAVKLNVSRSTVSSWEVERNYPDLETIIAISDLFGQSLDQLLREDPEMITKKDRKVKNEKVYFRLLGLIGICFLIFIGNYVIKITENSHYQANLKDAGWTKIQDAYILEEDDHYYWATLPPVGSFQPNDSIALLAATNPEDYSECTLQLEFDQSLGLSFTTTDEMDLPHSFFVTIDEKGQLTGDYSIWSSEELTLINDYLTDNQHAVQELIDDIFTKKQQIQAS</sequence>
<keyword evidence="1" id="KW-0238">DNA-binding</keyword>
<keyword evidence="2" id="KW-0812">Transmembrane</keyword>
<keyword evidence="2" id="KW-0472">Membrane</keyword>
<dbReference type="AlphaFoldDB" id="A0A1L8QXF6"/>
<dbReference type="SUPFAM" id="SSF47413">
    <property type="entry name" value="lambda repressor-like DNA-binding domains"/>
    <property type="match status" value="1"/>
</dbReference>
<gene>
    <name evidence="4" type="ORF">RU93_GL000117</name>
</gene>
<dbReference type="InterPro" id="IPR010982">
    <property type="entry name" value="Lambda_DNA-bd_dom_sf"/>
</dbReference>
<evidence type="ECO:0000259" key="3">
    <source>
        <dbReference type="PROSITE" id="PS50943"/>
    </source>
</evidence>
<dbReference type="PANTHER" id="PTHR46558">
    <property type="entry name" value="TRACRIPTIONAL REGULATORY PROTEIN-RELATED-RELATED"/>
    <property type="match status" value="1"/>
</dbReference>
<dbReference type="RefSeq" id="WP_071873676.1">
    <property type="nucleotide sequence ID" value="NZ_JBHSHF010000002.1"/>
</dbReference>
<evidence type="ECO:0000256" key="2">
    <source>
        <dbReference type="SAM" id="Phobius"/>
    </source>
</evidence>
<dbReference type="SMART" id="SM00530">
    <property type="entry name" value="HTH_XRE"/>
    <property type="match status" value="1"/>
</dbReference>
<keyword evidence="2" id="KW-1133">Transmembrane helix</keyword>
<dbReference type="OrthoDB" id="9805856at2"/>
<dbReference type="Pfam" id="PF01381">
    <property type="entry name" value="HTH_3"/>
    <property type="match status" value="1"/>
</dbReference>
<dbReference type="PROSITE" id="PS50943">
    <property type="entry name" value="HTH_CROC1"/>
    <property type="match status" value="1"/>
</dbReference>
<comment type="caution">
    <text evidence="4">The sequence shown here is derived from an EMBL/GenBank/DDBJ whole genome shotgun (WGS) entry which is preliminary data.</text>
</comment>
<evidence type="ECO:0000313" key="5">
    <source>
        <dbReference type="Proteomes" id="UP000182149"/>
    </source>
</evidence>
<keyword evidence="5" id="KW-1185">Reference proteome</keyword>
<dbReference type="GO" id="GO:0003677">
    <property type="term" value="F:DNA binding"/>
    <property type="evidence" value="ECO:0007669"/>
    <property type="project" value="UniProtKB-KW"/>
</dbReference>
<evidence type="ECO:0000256" key="1">
    <source>
        <dbReference type="ARBA" id="ARBA00023125"/>
    </source>
</evidence>
<feature type="domain" description="HTH cro/C1-type" evidence="3">
    <location>
        <begin position="7"/>
        <end position="61"/>
    </location>
</feature>
<proteinExistence type="predicted"/>
<dbReference type="CDD" id="cd00093">
    <property type="entry name" value="HTH_XRE"/>
    <property type="match status" value="1"/>
</dbReference>
<dbReference type="Proteomes" id="UP000182149">
    <property type="component" value="Unassembled WGS sequence"/>
</dbReference>
<accession>A0A1L8QXF6</accession>
<feature type="transmembrane region" description="Helical" evidence="2">
    <location>
        <begin position="81"/>
        <end position="102"/>
    </location>
</feature>
<dbReference type="STRING" id="328396.RU93_GL000117"/>
<name>A0A1L8QXF6_9ENTE</name>
<dbReference type="EMBL" id="JXKD01000001">
    <property type="protein sequence ID" value="OJG12187.1"/>
    <property type="molecule type" value="Genomic_DNA"/>
</dbReference>
<dbReference type="PANTHER" id="PTHR46558:SF15">
    <property type="entry name" value="HELIX-TURN-HELIX DOMAIN PROTEIN"/>
    <property type="match status" value="1"/>
</dbReference>